<name>C4A0U5_BRAFL</name>
<evidence type="ECO:0000256" key="4">
    <source>
        <dbReference type="ARBA" id="ARBA00022989"/>
    </source>
</evidence>
<dbReference type="SUPFAM" id="SSF57440">
    <property type="entry name" value="Kringle-like"/>
    <property type="match status" value="2"/>
</dbReference>
<dbReference type="FunFam" id="4.10.400.10:FF:000227">
    <property type="entry name" value="Uncharacterized protein"/>
    <property type="match status" value="1"/>
</dbReference>
<dbReference type="InterPro" id="IPR000001">
    <property type="entry name" value="Kringle"/>
</dbReference>
<gene>
    <name evidence="14" type="ORF">BRAFLDRAFT_111801</name>
</gene>
<evidence type="ECO:0000259" key="12">
    <source>
        <dbReference type="PROSITE" id="PS50261"/>
    </source>
</evidence>
<dbReference type="Pfam" id="PF00051">
    <property type="entry name" value="Kringle"/>
    <property type="match status" value="2"/>
</dbReference>
<dbReference type="FunFam" id="4.10.400.10:FF:000274">
    <property type="entry name" value="Uncharacterized protein"/>
    <property type="match status" value="1"/>
</dbReference>
<evidence type="ECO:0000256" key="9">
    <source>
        <dbReference type="SAM" id="MobiDB-lite"/>
    </source>
</evidence>
<keyword evidence="5 10" id="KW-0472">Membrane</keyword>
<feature type="transmembrane region" description="Helical" evidence="10">
    <location>
        <begin position="866"/>
        <end position="887"/>
    </location>
</feature>
<dbReference type="PANTHER" id="PTHR20851:SF0">
    <property type="entry name" value="APOLIPOPROTEIN(A)"/>
    <property type="match status" value="1"/>
</dbReference>
<dbReference type="Pfam" id="PF00002">
    <property type="entry name" value="7tm_2"/>
    <property type="match status" value="1"/>
</dbReference>
<dbReference type="SUPFAM" id="SSF57424">
    <property type="entry name" value="LDL receptor-like module"/>
    <property type="match status" value="3"/>
</dbReference>
<evidence type="ECO:0000259" key="11">
    <source>
        <dbReference type="PROSITE" id="PS50070"/>
    </source>
</evidence>
<feature type="region of interest" description="Disordered" evidence="9">
    <location>
        <begin position="90"/>
        <end position="143"/>
    </location>
</feature>
<feature type="compositionally biased region" description="Low complexity" evidence="9">
    <location>
        <begin position="1036"/>
        <end position="1046"/>
    </location>
</feature>
<feature type="disulfide bond" evidence="8">
    <location>
        <begin position="339"/>
        <end position="354"/>
    </location>
</feature>
<dbReference type="eggNOG" id="KOG4193">
    <property type="taxonomic scope" value="Eukaryota"/>
</dbReference>
<dbReference type="CDD" id="cd00112">
    <property type="entry name" value="LDLa"/>
    <property type="match status" value="3"/>
</dbReference>
<dbReference type="PROSITE" id="PS50261">
    <property type="entry name" value="G_PROTEIN_RECEP_F2_4"/>
    <property type="match status" value="1"/>
</dbReference>
<feature type="disulfide bond" evidence="8">
    <location>
        <begin position="295"/>
        <end position="313"/>
    </location>
</feature>
<dbReference type="PRINTS" id="PR00018">
    <property type="entry name" value="KRINGLE"/>
</dbReference>
<dbReference type="FunFam" id="1.20.1070.10:FF:000428">
    <property type="entry name" value="Uncharacterized protein"/>
    <property type="match status" value="1"/>
</dbReference>
<evidence type="ECO:0000256" key="1">
    <source>
        <dbReference type="ARBA" id="ARBA00004141"/>
    </source>
</evidence>
<protein>
    <recommendedName>
        <fullName evidence="15">G-protein coupled receptors family 2 profile 2 domain-containing protein</fullName>
    </recommendedName>
</protein>
<dbReference type="CDD" id="cd00108">
    <property type="entry name" value="KR"/>
    <property type="match status" value="2"/>
</dbReference>
<dbReference type="SUPFAM" id="SSF101967">
    <property type="entry name" value="Adhesin YadA, collagen-binding domain"/>
    <property type="match status" value="1"/>
</dbReference>
<dbReference type="PROSITE" id="PS50070">
    <property type="entry name" value="KRINGLE_2"/>
    <property type="match status" value="2"/>
</dbReference>
<dbReference type="Gene3D" id="1.20.1070.10">
    <property type="entry name" value="Rhodopsin 7-helix transmembrane proteins"/>
    <property type="match status" value="1"/>
</dbReference>
<dbReference type="GO" id="GO:0016020">
    <property type="term" value="C:membrane"/>
    <property type="evidence" value="ECO:0007669"/>
    <property type="project" value="UniProtKB-SubCell"/>
</dbReference>
<dbReference type="InterPro" id="IPR017981">
    <property type="entry name" value="GPCR_2-like_7TM"/>
</dbReference>
<feature type="transmembrane region" description="Helical" evidence="10">
    <location>
        <begin position="764"/>
        <end position="786"/>
    </location>
</feature>
<dbReference type="AlphaFoldDB" id="C4A0U5"/>
<feature type="compositionally biased region" description="Acidic residues" evidence="9">
    <location>
        <begin position="90"/>
        <end position="101"/>
    </location>
</feature>
<feature type="disulfide bond" evidence="7">
    <location>
        <begin position="535"/>
        <end position="558"/>
    </location>
</feature>
<dbReference type="GO" id="GO:0004930">
    <property type="term" value="F:G protein-coupled receptor activity"/>
    <property type="evidence" value="ECO:0007669"/>
    <property type="project" value="InterPro"/>
</dbReference>
<dbReference type="InterPro" id="IPR000832">
    <property type="entry name" value="GPCR_2_secretin-like"/>
</dbReference>
<feature type="transmembrane region" description="Helical" evidence="10">
    <location>
        <begin position="821"/>
        <end position="854"/>
    </location>
</feature>
<feature type="disulfide bond" evidence="8">
    <location>
        <begin position="327"/>
        <end position="345"/>
    </location>
</feature>
<dbReference type="EMBL" id="GG666827">
    <property type="protein sequence ID" value="EEN41586.1"/>
    <property type="molecule type" value="Genomic_DNA"/>
</dbReference>
<dbReference type="CDD" id="cd12819">
    <property type="entry name" value="LbR_vir_like"/>
    <property type="match status" value="1"/>
</dbReference>
<keyword evidence="6 7" id="KW-1015">Disulfide bond</keyword>
<dbReference type="eggNOG" id="KOG3627">
    <property type="taxonomic scope" value="Eukaryota"/>
</dbReference>
<feature type="domain" description="Kringle" evidence="11">
    <location>
        <begin position="389"/>
        <end position="465"/>
    </location>
</feature>
<evidence type="ECO:0000256" key="3">
    <source>
        <dbReference type="ARBA" id="ARBA00022692"/>
    </source>
</evidence>
<accession>C4A0U5</accession>
<evidence type="ECO:0000256" key="6">
    <source>
        <dbReference type="ARBA" id="ARBA00023157"/>
    </source>
</evidence>
<evidence type="ECO:0000256" key="10">
    <source>
        <dbReference type="SAM" id="Phobius"/>
    </source>
</evidence>
<keyword evidence="2 7" id="KW-0420">Kringle</keyword>
<dbReference type="PANTHER" id="PTHR20851">
    <property type="entry name" value="DORSAL INTERACTING PROTEIN 3"/>
    <property type="match status" value="1"/>
</dbReference>
<dbReference type="InterPro" id="IPR018056">
    <property type="entry name" value="Kringle_CS"/>
</dbReference>
<dbReference type="PROSITE" id="PS00021">
    <property type="entry name" value="KRINGLE_1"/>
    <property type="match status" value="2"/>
</dbReference>
<evidence type="ECO:0000256" key="7">
    <source>
        <dbReference type="PROSITE-ProRule" id="PRU00121"/>
    </source>
</evidence>
<dbReference type="InterPro" id="IPR001212">
    <property type="entry name" value="Somatomedin_B_dom"/>
</dbReference>
<dbReference type="InterPro" id="IPR002172">
    <property type="entry name" value="LDrepeatLR_classA_rpt"/>
</dbReference>
<feature type="disulfide bond" evidence="8">
    <location>
        <begin position="371"/>
        <end position="386"/>
    </location>
</feature>
<evidence type="ECO:0008006" key="15">
    <source>
        <dbReference type="Google" id="ProtNLM"/>
    </source>
</evidence>
<feature type="compositionally biased region" description="Low complexity" evidence="9">
    <location>
        <begin position="106"/>
        <end position="117"/>
    </location>
</feature>
<dbReference type="PROSITE" id="PS50958">
    <property type="entry name" value="SMB_2"/>
    <property type="match status" value="1"/>
</dbReference>
<feature type="transmembrane region" description="Helical" evidence="10">
    <location>
        <begin position="953"/>
        <end position="974"/>
    </location>
</feature>
<evidence type="ECO:0000256" key="8">
    <source>
        <dbReference type="PROSITE-ProRule" id="PRU00124"/>
    </source>
</evidence>
<dbReference type="SMART" id="SM00130">
    <property type="entry name" value="KR"/>
    <property type="match status" value="2"/>
</dbReference>
<dbReference type="PROSITE" id="PS50068">
    <property type="entry name" value="LDLRA_2"/>
    <property type="match status" value="3"/>
</dbReference>
<evidence type="ECO:0000256" key="5">
    <source>
        <dbReference type="ARBA" id="ARBA00023136"/>
    </source>
</evidence>
<dbReference type="GO" id="GO:0007166">
    <property type="term" value="P:cell surface receptor signaling pathway"/>
    <property type="evidence" value="ECO:0007669"/>
    <property type="project" value="InterPro"/>
</dbReference>
<feature type="disulfide bond" evidence="8">
    <location>
        <begin position="359"/>
        <end position="377"/>
    </location>
</feature>
<dbReference type="FunFam" id="2.40.20.10:FF:000027">
    <property type="entry name" value="Uncharacterized protein"/>
    <property type="match status" value="1"/>
</dbReference>
<feature type="domain" description="SMB" evidence="13">
    <location>
        <begin position="572"/>
        <end position="616"/>
    </location>
</feature>
<dbReference type="InterPro" id="IPR011049">
    <property type="entry name" value="Serralysin-like_metalloprot_C"/>
</dbReference>
<evidence type="ECO:0000313" key="14">
    <source>
        <dbReference type="EMBL" id="EEN41586.1"/>
    </source>
</evidence>
<dbReference type="InterPro" id="IPR038178">
    <property type="entry name" value="Kringle_sf"/>
</dbReference>
<feature type="disulfide bond" evidence="7">
    <location>
        <begin position="436"/>
        <end position="459"/>
    </location>
</feature>
<comment type="caution">
    <text evidence="7">Lacks conserved residue(s) required for the propagation of feature annotation.</text>
</comment>
<feature type="domain" description="G-protein coupled receptors family 2 profile 2" evidence="12">
    <location>
        <begin position="760"/>
        <end position="1002"/>
    </location>
</feature>
<dbReference type="CDD" id="cd15039">
    <property type="entry name" value="7tmB3_Methuselah-like"/>
    <property type="match status" value="1"/>
</dbReference>
<dbReference type="Gene3D" id="4.10.400.10">
    <property type="entry name" value="Low-density Lipoprotein Receptor"/>
    <property type="match status" value="3"/>
</dbReference>
<dbReference type="FunFam" id="2.40.20.10:FF:000039">
    <property type="entry name" value="Metalloendopeptidase"/>
    <property type="match status" value="1"/>
</dbReference>
<dbReference type="SMART" id="SM00192">
    <property type="entry name" value="LDLa"/>
    <property type="match status" value="3"/>
</dbReference>
<feature type="transmembrane region" description="Helical" evidence="10">
    <location>
        <begin position="907"/>
        <end position="932"/>
    </location>
</feature>
<feature type="domain" description="Kringle" evidence="11">
    <location>
        <begin position="507"/>
        <end position="563"/>
    </location>
</feature>
<proteinExistence type="predicted"/>
<keyword evidence="4 10" id="KW-1133">Transmembrane helix</keyword>
<dbReference type="InterPro" id="IPR013806">
    <property type="entry name" value="Kringle-like"/>
</dbReference>
<dbReference type="InterPro" id="IPR036055">
    <property type="entry name" value="LDL_receptor-like_sf"/>
</dbReference>
<dbReference type="PRINTS" id="PR00261">
    <property type="entry name" value="LDLRECEPTOR"/>
</dbReference>
<feature type="region of interest" description="Disordered" evidence="9">
    <location>
        <begin position="1104"/>
        <end position="1133"/>
    </location>
</feature>
<evidence type="ECO:0000259" key="13">
    <source>
        <dbReference type="PROSITE" id="PS50958"/>
    </source>
</evidence>
<feature type="disulfide bond" evidence="7">
    <location>
        <begin position="408"/>
        <end position="447"/>
    </location>
</feature>
<reference evidence="14" key="1">
    <citation type="journal article" date="2008" name="Nature">
        <title>The amphioxus genome and the evolution of the chordate karyotype.</title>
        <authorList>
            <consortium name="US DOE Joint Genome Institute (JGI-PGF)"/>
            <person name="Putnam N.H."/>
            <person name="Butts T."/>
            <person name="Ferrier D.E.K."/>
            <person name="Furlong R.F."/>
            <person name="Hellsten U."/>
            <person name="Kawashima T."/>
            <person name="Robinson-Rechavi M."/>
            <person name="Shoguchi E."/>
            <person name="Terry A."/>
            <person name="Yu J.-K."/>
            <person name="Benito-Gutierrez E.L."/>
            <person name="Dubchak I."/>
            <person name="Garcia-Fernandez J."/>
            <person name="Gibson-Brown J.J."/>
            <person name="Grigoriev I.V."/>
            <person name="Horton A.C."/>
            <person name="de Jong P.J."/>
            <person name="Jurka J."/>
            <person name="Kapitonov V.V."/>
            <person name="Kohara Y."/>
            <person name="Kuroki Y."/>
            <person name="Lindquist E."/>
            <person name="Lucas S."/>
            <person name="Osoegawa K."/>
            <person name="Pennacchio L.A."/>
            <person name="Salamov A.A."/>
            <person name="Satou Y."/>
            <person name="Sauka-Spengler T."/>
            <person name="Schmutz J."/>
            <person name="Shin-I T."/>
            <person name="Toyoda A."/>
            <person name="Bronner-Fraser M."/>
            <person name="Fujiyama A."/>
            <person name="Holland L.Z."/>
            <person name="Holland P.W.H."/>
            <person name="Satoh N."/>
            <person name="Rokhsar D.S."/>
        </authorList>
    </citation>
    <scope>NUCLEOTIDE SEQUENCE [LARGE SCALE GENOMIC DNA]</scope>
    <source>
        <strain evidence="14">S238N-H82</strain>
        <tissue evidence="14">Testes</tissue>
    </source>
</reference>
<feature type="compositionally biased region" description="Low complexity" evidence="9">
    <location>
        <begin position="1117"/>
        <end position="1132"/>
    </location>
</feature>
<evidence type="ECO:0000256" key="2">
    <source>
        <dbReference type="ARBA" id="ARBA00022572"/>
    </source>
</evidence>
<feature type="disulfide bond" evidence="7">
    <location>
        <begin position="507"/>
        <end position="546"/>
    </location>
</feature>
<feature type="transmembrane region" description="Helical" evidence="10">
    <location>
        <begin position="980"/>
        <end position="1000"/>
    </location>
</feature>
<sequence length="1269" mass="138634">MAPRKKGRKAEDIARKFKSHRTEYVRLKRLKKGKSGSGKVLLTSLQRWKLERYQFLDPFCVSKLPEDLGSQCIEQHHALMLQIFNTENSEEGIEEEAEEDGNVVAGTSTGGTTPCGSHAIGSKGVKRPNSSDNPNSKKKAVTTSSLSDVLAKFLHDTEKEKSRAQKEVENLAKESQQPVDERFAWSQWLTSTCFRVPPAHFYQYQRETFETTMRWLPNEPAALPGRPMPGPPVLAPPRHYTPHQGYTPLQPPTQHNTPDFAQLHGEEQQHSVMGWMPAAPQARQTACSGVERTVCKDGDCDVLEVVCDGIVDCDDGSDENDCDKEICPSGVTINKAEVCDGTDDCGDNTDEQSCSPSACDNGALFHQLSRCDGRDDCGDNSDEQNCICYYIQDRGTSYRGLANRDNSCQLWTSQYPHPHKHTPQAYPRAGLERNYCRNPDGKDRPWCYLNNPLIRWMYCEEVFACDGQVTGCVRDWTPSPLTAISIHHRLFTRLYTVYLYRAGDRMCQRWDSQSPHSHPHTPQAHPDAGLDENFCRNPDNKERPWCYTTDESQRWDYCDVMECADPLSPDSVGQDCHRDYTCAKYFLLRLCYCDEDCSFFGDCCEDFEGGSESQMPSDHHHLKWDCVSGLSPVIESNKINKESYWMVADCPDEWTDDVTRDKCLKQVDPFNPNTCRLFSSSRRTHGSLNNTTPLQNCSEPALTFTAEEFRVLPNGSVLLLGSNVSCSAEQVAILNTTASICGECILQYFSNYTQTANPWDATQGWLTLGLVIVSAVAVVGYVVHNIRSGQWEKVPEKLKVQVLVCMAFAEVLFMVRVRVPLGSACAAFAIILHYFLLTAFTSMNALAMDLFLTFRDALERAKLYQYLLYTWLMPVPIVIVTVIVEFGSSVSVGYGENCWIGNPVANLVAFGVPVFSAILINAVLATFVLLAIRKSFVIADKAKSRSNSSKAWVYLRICFLTGFTWILGFIYPYVNSRAVEYIFIVLNASQGLLLALMLTITSKVVQKWKVAIRERFGLAEPNKDNRATTAAIKQRTTATASETSSSADIPLTTFTDVEENRARIQLDSPNRASGCTATVSNRKTTVCATCTEMPKTTLADVEKTARSHLNKPQQDNGATAAASTKLASTGGTDAVASGSDVVAGGSDEVAGGSDVVAGGSDVVAGGSDEVAGGNDVVAGGSDVVAGGSEVVAGGSDVVAGGSDVVAGGTDVEVGESDALAGENDVVAGGIDVVAGGTDVVAGGTDVVAGGTDEVGSITAPDIDEKETSF</sequence>
<feature type="transmembrane region" description="Helical" evidence="10">
    <location>
        <begin position="798"/>
        <end position="815"/>
    </location>
</feature>
<dbReference type="InParanoid" id="C4A0U5"/>
<feature type="disulfide bond" evidence="8">
    <location>
        <begin position="307"/>
        <end position="322"/>
    </location>
</feature>
<dbReference type="Gene3D" id="2.40.20.10">
    <property type="entry name" value="Plasminogen Kringle 4"/>
    <property type="match status" value="2"/>
</dbReference>
<keyword evidence="3 10" id="KW-0812">Transmembrane</keyword>
<feature type="region of interest" description="Disordered" evidence="9">
    <location>
        <begin position="1027"/>
        <end position="1046"/>
    </location>
</feature>
<organism>
    <name type="scientific">Branchiostoma floridae</name>
    <name type="common">Florida lancelet</name>
    <name type="synonym">Amphioxus</name>
    <dbReference type="NCBI Taxonomy" id="7739"/>
    <lineage>
        <taxon>Eukaryota</taxon>
        <taxon>Metazoa</taxon>
        <taxon>Chordata</taxon>
        <taxon>Cephalochordata</taxon>
        <taxon>Leptocardii</taxon>
        <taxon>Amphioxiformes</taxon>
        <taxon>Branchiostomatidae</taxon>
        <taxon>Branchiostoma</taxon>
    </lineage>
</organism>
<comment type="subcellular location">
    <subcellularLocation>
        <location evidence="1">Membrane</location>
        <topology evidence="1">Multi-pass membrane protein</topology>
    </subcellularLocation>
</comment>